<dbReference type="Pfam" id="PF03080">
    <property type="entry name" value="Neprosin"/>
    <property type="match status" value="1"/>
</dbReference>
<name>A0A843V174_COLES</name>
<dbReference type="PANTHER" id="PTHR31589:SF254">
    <property type="entry name" value="OS01G0547133 PROTEIN"/>
    <property type="match status" value="1"/>
</dbReference>
<dbReference type="AlphaFoldDB" id="A0A843V174"/>
<evidence type="ECO:0000259" key="1">
    <source>
        <dbReference type="PROSITE" id="PS52045"/>
    </source>
</evidence>
<dbReference type="OrthoDB" id="1858978at2759"/>
<dbReference type="Proteomes" id="UP000652761">
    <property type="component" value="Unassembled WGS sequence"/>
</dbReference>
<accession>A0A843V174</accession>
<organism evidence="2 3">
    <name type="scientific">Colocasia esculenta</name>
    <name type="common">Wild taro</name>
    <name type="synonym">Arum esculentum</name>
    <dbReference type="NCBI Taxonomy" id="4460"/>
    <lineage>
        <taxon>Eukaryota</taxon>
        <taxon>Viridiplantae</taxon>
        <taxon>Streptophyta</taxon>
        <taxon>Embryophyta</taxon>
        <taxon>Tracheophyta</taxon>
        <taxon>Spermatophyta</taxon>
        <taxon>Magnoliopsida</taxon>
        <taxon>Liliopsida</taxon>
        <taxon>Araceae</taxon>
        <taxon>Aroideae</taxon>
        <taxon>Colocasieae</taxon>
        <taxon>Colocasia</taxon>
    </lineage>
</organism>
<comment type="caution">
    <text evidence="2">The sequence shown here is derived from an EMBL/GenBank/DDBJ whole genome shotgun (WGS) entry which is preliminary data.</text>
</comment>
<dbReference type="PROSITE" id="PS52045">
    <property type="entry name" value="NEPROSIN_PEP_CD"/>
    <property type="match status" value="1"/>
</dbReference>
<reference evidence="2" key="1">
    <citation type="submission" date="2017-07" db="EMBL/GenBank/DDBJ databases">
        <title>Taro Niue Genome Assembly and Annotation.</title>
        <authorList>
            <person name="Atibalentja N."/>
            <person name="Keating K."/>
            <person name="Fields C.J."/>
        </authorList>
    </citation>
    <scope>NUCLEOTIDE SEQUENCE</scope>
    <source>
        <strain evidence="2">Niue_2</strain>
        <tissue evidence="2">Leaf</tissue>
    </source>
</reference>
<protein>
    <recommendedName>
        <fullName evidence="1">Neprosin PEP catalytic domain-containing protein</fullName>
    </recommendedName>
</protein>
<sequence>MQDGTSGDLWAMVERQPLGYWPKILVPKLEEGVQVHSFGGEVLNKRVPGHHTSTQMGSGHFVVEGCMKATYTRNMEIVEARDPSKYISHDYGDLIVTHPNCYNLQPGHMQDLQWGFHFFFGRPDRSVTCT</sequence>
<dbReference type="EMBL" id="NMUH01000832">
    <property type="protein sequence ID" value="MQL85509.1"/>
    <property type="molecule type" value="Genomic_DNA"/>
</dbReference>
<keyword evidence="3" id="KW-1185">Reference proteome</keyword>
<dbReference type="InterPro" id="IPR053168">
    <property type="entry name" value="Glutamic_endopeptidase"/>
</dbReference>
<dbReference type="InterPro" id="IPR004314">
    <property type="entry name" value="Neprosin"/>
</dbReference>
<dbReference type="PANTHER" id="PTHR31589">
    <property type="entry name" value="PROTEIN, PUTATIVE (DUF239)-RELATED-RELATED"/>
    <property type="match status" value="1"/>
</dbReference>
<proteinExistence type="predicted"/>
<evidence type="ECO:0000313" key="2">
    <source>
        <dbReference type="EMBL" id="MQL85509.1"/>
    </source>
</evidence>
<feature type="domain" description="Neprosin PEP catalytic" evidence="1">
    <location>
        <begin position="1"/>
        <end position="130"/>
    </location>
</feature>
<gene>
    <name evidence="2" type="ORF">Taro_018026</name>
</gene>
<evidence type="ECO:0000313" key="3">
    <source>
        <dbReference type="Proteomes" id="UP000652761"/>
    </source>
</evidence>